<comment type="caution">
    <text evidence="1">The sequence shown here is derived from an EMBL/GenBank/DDBJ whole genome shotgun (WGS) entry which is preliminary data.</text>
</comment>
<keyword evidence="2" id="KW-1185">Reference proteome</keyword>
<sequence length="102" mass="11224">MLRSSFSRAAVRPSVTVKAAGGQQTGKSRQKEQWQSLQINVLATVTPLAGVWYVQNILPQHSIQQPPRYADVVTSVLLFIAADHLRSSVLAAKALWQAKQDN</sequence>
<reference evidence="1 2" key="1">
    <citation type="journal article" date="2024" name="Nat. Commun.">
        <title>Phylogenomics reveals the evolutionary origins of lichenization in chlorophyte algae.</title>
        <authorList>
            <person name="Puginier C."/>
            <person name="Libourel C."/>
            <person name="Otte J."/>
            <person name="Skaloud P."/>
            <person name="Haon M."/>
            <person name="Grisel S."/>
            <person name="Petersen M."/>
            <person name="Berrin J.G."/>
            <person name="Delaux P.M."/>
            <person name="Dal Grande F."/>
            <person name="Keller J."/>
        </authorList>
    </citation>
    <scope>NUCLEOTIDE SEQUENCE [LARGE SCALE GENOMIC DNA]</scope>
    <source>
        <strain evidence="1 2">SAG 2036</strain>
    </source>
</reference>
<dbReference type="EMBL" id="JALJOQ010000074">
    <property type="protein sequence ID" value="KAK9801951.1"/>
    <property type="molecule type" value="Genomic_DNA"/>
</dbReference>
<dbReference type="Proteomes" id="UP001465755">
    <property type="component" value="Unassembled WGS sequence"/>
</dbReference>
<evidence type="ECO:0000313" key="2">
    <source>
        <dbReference type="Proteomes" id="UP001465755"/>
    </source>
</evidence>
<gene>
    <name evidence="1" type="ORF">WJX73_009923</name>
</gene>
<proteinExistence type="predicted"/>
<evidence type="ECO:0000313" key="1">
    <source>
        <dbReference type="EMBL" id="KAK9801951.1"/>
    </source>
</evidence>
<name>A0AAW1P187_9CHLO</name>
<organism evidence="1 2">
    <name type="scientific">Symbiochloris irregularis</name>
    <dbReference type="NCBI Taxonomy" id="706552"/>
    <lineage>
        <taxon>Eukaryota</taxon>
        <taxon>Viridiplantae</taxon>
        <taxon>Chlorophyta</taxon>
        <taxon>core chlorophytes</taxon>
        <taxon>Trebouxiophyceae</taxon>
        <taxon>Trebouxiales</taxon>
        <taxon>Trebouxiaceae</taxon>
        <taxon>Symbiochloris</taxon>
    </lineage>
</organism>
<protein>
    <submittedName>
        <fullName evidence="1">Uncharacterized protein</fullName>
    </submittedName>
</protein>
<accession>A0AAW1P187</accession>
<dbReference type="AlphaFoldDB" id="A0AAW1P187"/>